<comment type="caution">
    <text evidence="4">The sequence shown here is derived from an EMBL/GenBank/DDBJ whole genome shotgun (WGS) entry which is preliminary data.</text>
</comment>
<keyword evidence="1 4" id="KW-0378">Hydrolase</keyword>
<dbReference type="EC" id="3.4.22.70" evidence="4"/>
<dbReference type="InterPro" id="IPR023365">
    <property type="entry name" value="Sortase_dom-sf"/>
</dbReference>
<reference evidence="4 5" key="1">
    <citation type="submission" date="2021-03" db="EMBL/GenBank/DDBJ databases">
        <title>Sequencing the genomes of 1000 actinobacteria strains.</title>
        <authorList>
            <person name="Klenk H.-P."/>
        </authorList>
    </citation>
    <scope>NUCLEOTIDE SEQUENCE [LARGE SCALE GENOMIC DNA]</scope>
    <source>
        <strain evidence="4 5">DSM 46670</strain>
    </source>
</reference>
<feature type="transmembrane region" description="Helical" evidence="3">
    <location>
        <begin position="250"/>
        <end position="271"/>
    </location>
</feature>
<dbReference type="EMBL" id="JAGINW010000001">
    <property type="protein sequence ID" value="MBP2320933.1"/>
    <property type="molecule type" value="Genomic_DNA"/>
</dbReference>
<dbReference type="RefSeq" id="WP_209635477.1">
    <property type="nucleotide sequence ID" value="NZ_JAGINW010000001.1"/>
</dbReference>
<dbReference type="Pfam" id="PF04203">
    <property type="entry name" value="Sortase"/>
    <property type="match status" value="1"/>
</dbReference>
<dbReference type="GO" id="GO:0016787">
    <property type="term" value="F:hydrolase activity"/>
    <property type="evidence" value="ECO:0007669"/>
    <property type="project" value="UniProtKB-KW"/>
</dbReference>
<keyword evidence="4" id="KW-0808">Transferase</keyword>
<dbReference type="SUPFAM" id="SSF63817">
    <property type="entry name" value="Sortase"/>
    <property type="match status" value="1"/>
</dbReference>
<evidence type="ECO:0000256" key="1">
    <source>
        <dbReference type="ARBA" id="ARBA00022801"/>
    </source>
</evidence>
<protein>
    <submittedName>
        <fullName evidence="4">Sortase A</fullName>
        <ecNumber evidence="4">3.4.22.70</ecNumber>
    </submittedName>
</protein>
<dbReference type="GO" id="GO:0016746">
    <property type="term" value="F:acyltransferase activity"/>
    <property type="evidence" value="ECO:0007669"/>
    <property type="project" value="UniProtKB-KW"/>
</dbReference>
<proteinExistence type="predicted"/>
<evidence type="ECO:0000313" key="4">
    <source>
        <dbReference type="EMBL" id="MBP2320933.1"/>
    </source>
</evidence>
<accession>A0ABS4TAN1</accession>
<evidence type="ECO:0000256" key="3">
    <source>
        <dbReference type="SAM" id="Phobius"/>
    </source>
</evidence>
<keyword evidence="5" id="KW-1185">Reference proteome</keyword>
<dbReference type="Proteomes" id="UP001519332">
    <property type="component" value="Unassembled WGS sequence"/>
</dbReference>
<feature type="transmembrane region" description="Helical" evidence="3">
    <location>
        <begin position="217"/>
        <end position="238"/>
    </location>
</feature>
<dbReference type="Gene3D" id="2.40.260.10">
    <property type="entry name" value="Sortase"/>
    <property type="match status" value="1"/>
</dbReference>
<keyword evidence="4" id="KW-0012">Acyltransferase</keyword>
<feature type="region of interest" description="Disordered" evidence="2">
    <location>
        <begin position="86"/>
        <end position="105"/>
    </location>
</feature>
<name>A0ABS4TAN1_9PSEU</name>
<evidence type="ECO:0000313" key="5">
    <source>
        <dbReference type="Proteomes" id="UP001519332"/>
    </source>
</evidence>
<keyword evidence="3" id="KW-0812">Transmembrane</keyword>
<evidence type="ECO:0000256" key="2">
    <source>
        <dbReference type="SAM" id="MobiDB-lite"/>
    </source>
</evidence>
<keyword evidence="3" id="KW-0472">Membrane</keyword>
<sequence>MTKTRVLTQALIVLSVLAFGFAGYLLVLSPVQQDRSQTVLYAQARQSLAEISMPTGGKIDAGTPVALLEIPGLEMSQVVVEGTAGSELAKGPGHRRTTPLPGQPGVSVLMGRAATYGAPFKEIGKLQQGDEVNATTGQGRFTYRVDGVRREGDATPPVLARGGSRIMLVSAEGGDLTGPERTVFVDATLVGDAAAAPGGRSRTQLPEEEFLARDSSVLIELVLWLQALVLAVGAFAWARIRWGRWETWLVGVPVVVAATWQVYSTGAVALLPNLL</sequence>
<gene>
    <name evidence="4" type="ORF">JOF56_001318</name>
</gene>
<feature type="transmembrane region" description="Helical" evidence="3">
    <location>
        <begin position="6"/>
        <end position="27"/>
    </location>
</feature>
<organism evidence="4 5">
    <name type="scientific">Kibdelosporangium banguiense</name>
    <dbReference type="NCBI Taxonomy" id="1365924"/>
    <lineage>
        <taxon>Bacteria</taxon>
        <taxon>Bacillati</taxon>
        <taxon>Actinomycetota</taxon>
        <taxon>Actinomycetes</taxon>
        <taxon>Pseudonocardiales</taxon>
        <taxon>Pseudonocardiaceae</taxon>
        <taxon>Kibdelosporangium</taxon>
    </lineage>
</organism>
<keyword evidence="3" id="KW-1133">Transmembrane helix</keyword>
<dbReference type="InterPro" id="IPR005754">
    <property type="entry name" value="Sortase"/>
</dbReference>